<dbReference type="GO" id="GO:0008195">
    <property type="term" value="F:phosphatidate phosphatase activity"/>
    <property type="evidence" value="ECO:0007669"/>
    <property type="project" value="TreeGrafter"/>
</dbReference>
<dbReference type="AlphaFoldDB" id="A0AAJ7WHX0"/>
<dbReference type="CDD" id="cd03384">
    <property type="entry name" value="PAP2_wunen"/>
    <property type="match status" value="1"/>
</dbReference>
<dbReference type="InterPro" id="IPR043216">
    <property type="entry name" value="PAP-like"/>
</dbReference>
<keyword evidence="5 6" id="KW-0472">Membrane</keyword>
<evidence type="ECO:0000259" key="7">
    <source>
        <dbReference type="SMART" id="SM00014"/>
    </source>
</evidence>
<dbReference type="SMART" id="SM00014">
    <property type="entry name" value="acidPPc"/>
    <property type="match status" value="1"/>
</dbReference>
<proteinExistence type="inferred from homology"/>
<dbReference type="GO" id="GO:0007165">
    <property type="term" value="P:signal transduction"/>
    <property type="evidence" value="ECO:0007669"/>
    <property type="project" value="TreeGrafter"/>
</dbReference>
<feature type="transmembrane region" description="Helical" evidence="6">
    <location>
        <begin position="243"/>
        <end position="262"/>
    </location>
</feature>
<evidence type="ECO:0000256" key="5">
    <source>
        <dbReference type="ARBA" id="ARBA00023136"/>
    </source>
</evidence>
<keyword evidence="4 6" id="KW-1133">Transmembrane helix</keyword>
<protein>
    <submittedName>
        <fullName evidence="9">Phosphatidate phosphatase isoform X1</fullName>
    </submittedName>
</protein>
<evidence type="ECO:0000256" key="2">
    <source>
        <dbReference type="ARBA" id="ARBA00008816"/>
    </source>
</evidence>
<dbReference type="PANTHER" id="PTHR10165:SF197">
    <property type="entry name" value="FI04477P-RELATED"/>
    <property type="match status" value="1"/>
</dbReference>
<dbReference type="GeneID" id="100905539"/>
<evidence type="ECO:0000256" key="1">
    <source>
        <dbReference type="ARBA" id="ARBA00004141"/>
    </source>
</evidence>
<evidence type="ECO:0000256" key="3">
    <source>
        <dbReference type="ARBA" id="ARBA00022692"/>
    </source>
</evidence>
<keyword evidence="3 6" id="KW-0812">Transmembrane</keyword>
<dbReference type="RefSeq" id="XP_028967739.1">
    <property type="nucleotide sequence ID" value="XM_029111906.1"/>
</dbReference>
<reference evidence="9" key="1">
    <citation type="submission" date="2025-08" db="UniProtKB">
        <authorList>
            <consortium name="RefSeq"/>
        </authorList>
    </citation>
    <scope>IDENTIFICATION</scope>
</reference>
<evidence type="ECO:0000256" key="4">
    <source>
        <dbReference type="ARBA" id="ARBA00022989"/>
    </source>
</evidence>
<feature type="transmembrane region" description="Helical" evidence="6">
    <location>
        <begin position="178"/>
        <end position="199"/>
    </location>
</feature>
<dbReference type="GO" id="GO:0006644">
    <property type="term" value="P:phospholipid metabolic process"/>
    <property type="evidence" value="ECO:0007669"/>
    <property type="project" value="InterPro"/>
</dbReference>
<comment type="subcellular location">
    <subcellularLocation>
        <location evidence="1">Membrane</location>
        <topology evidence="1">Multi-pass membrane protein</topology>
    </subcellularLocation>
</comment>
<gene>
    <name evidence="9" type="primary">LOC100905539</name>
</gene>
<feature type="transmembrane region" description="Helical" evidence="6">
    <location>
        <begin position="53"/>
        <end position="75"/>
    </location>
</feature>
<dbReference type="InterPro" id="IPR000326">
    <property type="entry name" value="PAP2/HPO"/>
</dbReference>
<accession>A0AAJ7WHX0</accession>
<evidence type="ECO:0000313" key="8">
    <source>
        <dbReference type="Proteomes" id="UP000694867"/>
    </source>
</evidence>
<dbReference type="Gene3D" id="1.20.144.10">
    <property type="entry name" value="Phosphatidic acid phosphatase type 2/haloperoxidase"/>
    <property type="match status" value="1"/>
</dbReference>
<keyword evidence="8" id="KW-1185">Reference proteome</keyword>
<feature type="domain" description="Phosphatidic acid phosphatase type 2/haloperoxidase" evidence="7">
    <location>
        <begin position="111"/>
        <end position="258"/>
    </location>
</feature>
<feature type="transmembrane region" description="Helical" evidence="6">
    <location>
        <begin position="6"/>
        <end position="32"/>
    </location>
</feature>
<feature type="transmembrane region" description="Helical" evidence="6">
    <location>
        <begin position="211"/>
        <end position="228"/>
    </location>
</feature>
<dbReference type="GO" id="GO:0005886">
    <property type="term" value="C:plasma membrane"/>
    <property type="evidence" value="ECO:0007669"/>
    <property type="project" value="TreeGrafter"/>
</dbReference>
<evidence type="ECO:0000313" key="9">
    <source>
        <dbReference type="RefSeq" id="XP_028967739.1"/>
    </source>
</evidence>
<evidence type="ECO:0000256" key="6">
    <source>
        <dbReference type="SAM" id="Phobius"/>
    </source>
</evidence>
<sequence>MGLRDNLLFMVIGHLVCIGLVALPVLLFYLIGRPYKRGFFCDDESLRHPYHDSTVTSSVLYAYGFTLPIFTIILVETITSRSDVTGILPQFDKPFLTYKVPNLVQSIYHNIWPFLMGAAVQQMVTDIAKYTIGRLRPHFIAVCNPKNLEELCKVPYKYVEVYECESKYSEGHLKEVRLSFPSGHSSFSMFCMLWIVLYLQKRLTCPCVNVQAVKLLLQSGFFYITWYTSMSRISDYKHHWSDVLSGMLIGAAICFAVFYKVAPIANRDLYRMARTSDQGNGNLPMPTENIPVTYRSCEAGVSA</sequence>
<organism evidence="8 9">
    <name type="scientific">Galendromus occidentalis</name>
    <name type="common">western predatory mite</name>
    <dbReference type="NCBI Taxonomy" id="34638"/>
    <lineage>
        <taxon>Eukaryota</taxon>
        <taxon>Metazoa</taxon>
        <taxon>Ecdysozoa</taxon>
        <taxon>Arthropoda</taxon>
        <taxon>Chelicerata</taxon>
        <taxon>Arachnida</taxon>
        <taxon>Acari</taxon>
        <taxon>Parasitiformes</taxon>
        <taxon>Mesostigmata</taxon>
        <taxon>Gamasina</taxon>
        <taxon>Phytoseioidea</taxon>
        <taxon>Phytoseiidae</taxon>
        <taxon>Typhlodrominae</taxon>
        <taxon>Galendromus</taxon>
    </lineage>
</organism>
<name>A0AAJ7WHX0_9ACAR</name>
<comment type="similarity">
    <text evidence="2">Belongs to the PA-phosphatase related phosphoesterase family.</text>
</comment>
<dbReference type="InterPro" id="IPR036938">
    <property type="entry name" value="PAP2/HPO_sf"/>
</dbReference>
<dbReference type="Proteomes" id="UP000694867">
    <property type="component" value="Unplaced"/>
</dbReference>
<dbReference type="PANTHER" id="PTHR10165">
    <property type="entry name" value="LIPID PHOSPHATE PHOSPHATASE"/>
    <property type="match status" value="1"/>
</dbReference>
<dbReference type="GO" id="GO:0046839">
    <property type="term" value="P:phospholipid dephosphorylation"/>
    <property type="evidence" value="ECO:0007669"/>
    <property type="project" value="TreeGrafter"/>
</dbReference>
<dbReference type="SUPFAM" id="SSF48317">
    <property type="entry name" value="Acid phosphatase/Vanadium-dependent haloperoxidase"/>
    <property type="match status" value="1"/>
</dbReference>
<dbReference type="Pfam" id="PF01569">
    <property type="entry name" value="PAP2"/>
    <property type="match status" value="1"/>
</dbReference>